<accession>A0A0N1HEF4</accession>
<dbReference type="VEuPathDB" id="FungiDB:AB675_6697"/>
<evidence type="ECO:0000256" key="1">
    <source>
        <dbReference type="SAM" id="MobiDB-lite"/>
    </source>
</evidence>
<dbReference type="EMBL" id="LFJN01000005">
    <property type="protein sequence ID" value="KPI43353.1"/>
    <property type="molecule type" value="Genomic_DNA"/>
</dbReference>
<dbReference type="Pfam" id="PF03105">
    <property type="entry name" value="SPX"/>
    <property type="match status" value="2"/>
</dbReference>
<gene>
    <name evidence="3" type="ORF">AB675_6697</name>
</gene>
<keyword evidence="4" id="KW-1185">Reference proteome</keyword>
<dbReference type="PROSITE" id="PS51382">
    <property type="entry name" value="SPX"/>
    <property type="match status" value="1"/>
</dbReference>
<dbReference type="InterPro" id="IPR004331">
    <property type="entry name" value="SPX_dom"/>
</dbReference>
<evidence type="ECO:0000313" key="3">
    <source>
        <dbReference type="EMBL" id="KPI43353.1"/>
    </source>
</evidence>
<dbReference type="CDD" id="cd14478">
    <property type="entry name" value="SPX_PHO87_PHO90_like"/>
    <property type="match status" value="1"/>
</dbReference>
<evidence type="ECO:0000313" key="4">
    <source>
        <dbReference type="Proteomes" id="UP000038010"/>
    </source>
</evidence>
<comment type="caution">
    <text evidence="3">The sequence shown here is derived from an EMBL/GenBank/DDBJ whole genome shotgun (WGS) entry which is preliminary data.</text>
</comment>
<reference evidence="3 4" key="1">
    <citation type="submission" date="2015-06" db="EMBL/GenBank/DDBJ databases">
        <title>Draft genome of the ant-associated black yeast Phialophora attae CBS 131958.</title>
        <authorList>
            <person name="Moreno L.F."/>
            <person name="Stielow B.J."/>
            <person name="de Hoog S."/>
            <person name="Vicente V.A."/>
            <person name="Weiss V.A."/>
            <person name="de Vries M."/>
            <person name="Cruz L.M."/>
            <person name="Souza E.M."/>
        </authorList>
    </citation>
    <scope>NUCLEOTIDE SEQUENCE [LARGE SCALE GENOMIC DNA]</scope>
    <source>
        <strain evidence="3 4">CBS 131958</strain>
    </source>
</reference>
<feature type="domain" description="SPX" evidence="2">
    <location>
        <begin position="69"/>
        <end position="207"/>
    </location>
</feature>
<dbReference type="Proteomes" id="UP000038010">
    <property type="component" value="Unassembled WGS sequence"/>
</dbReference>
<dbReference type="RefSeq" id="XP_018003316.1">
    <property type="nucleotide sequence ID" value="XM_018147005.1"/>
</dbReference>
<dbReference type="AlphaFoldDB" id="A0A0N1HEF4"/>
<organism evidence="3 4">
    <name type="scientific">Cyphellophora attinorum</name>
    <dbReference type="NCBI Taxonomy" id="1664694"/>
    <lineage>
        <taxon>Eukaryota</taxon>
        <taxon>Fungi</taxon>
        <taxon>Dikarya</taxon>
        <taxon>Ascomycota</taxon>
        <taxon>Pezizomycotina</taxon>
        <taxon>Eurotiomycetes</taxon>
        <taxon>Chaetothyriomycetidae</taxon>
        <taxon>Chaetothyriales</taxon>
        <taxon>Cyphellophoraceae</taxon>
        <taxon>Cyphellophora</taxon>
    </lineage>
</organism>
<dbReference type="STRING" id="1664694.A0A0N1HEF4"/>
<dbReference type="OrthoDB" id="10260443at2759"/>
<evidence type="ECO:0000259" key="2">
    <source>
        <dbReference type="PROSITE" id="PS51382"/>
    </source>
</evidence>
<sequence>MRSATRPRRLLPSLRYRDDPDEQPVGSALELDDLEPSGRSHPSNRSAREAQRLQKRLDKLESLAEREEMKFSHSIQFNAVPDWSNNYISYSNLKKLIYTLEKQIHSKPSDAPGDEENTALLGGQLDPDTTFKRMLDGELDKVCSFYRLKELEIFGELEQLFKDVENYKSDTAGIDMDEVIDSENRRKVTRSQSILLFHSGGKEGRQT</sequence>
<dbReference type="GeneID" id="28738885"/>
<proteinExistence type="predicted"/>
<feature type="region of interest" description="Disordered" evidence="1">
    <location>
        <begin position="1"/>
        <end position="50"/>
    </location>
</feature>
<protein>
    <submittedName>
        <fullName evidence="3">Putative transporter</fullName>
    </submittedName>
</protein>
<name>A0A0N1HEF4_9EURO</name>